<dbReference type="PANTHER" id="PTHR34822">
    <property type="entry name" value="GRPB DOMAIN PROTEIN (AFU_ORTHOLOGUE AFUA_1G01530)"/>
    <property type="match status" value="1"/>
</dbReference>
<evidence type="ECO:0000313" key="2">
    <source>
        <dbReference type="Proteomes" id="UP000824262"/>
    </source>
</evidence>
<accession>A0A9D0ZCL6</accession>
<dbReference type="Pfam" id="PF04229">
    <property type="entry name" value="GrpB"/>
    <property type="match status" value="1"/>
</dbReference>
<dbReference type="SUPFAM" id="SSF81301">
    <property type="entry name" value="Nucleotidyltransferase"/>
    <property type="match status" value="1"/>
</dbReference>
<comment type="caution">
    <text evidence="1">The sequence shown here is derived from an EMBL/GenBank/DDBJ whole genome shotgun (WGS) entry which is preliminary data.</text>
</comment>
<dbReference type="EMBL" id="DVGA01000017">
    <property type="protein sequence ID" value="HIQ77844.1"/>
    <property type="molecule type" value="Genomic_DNA"/>
</dbReference>
<dbReference type="Proteomes" id="UP000824262">
    <property type="component" value="Unassembled WGS sequence"/>
</dbReference>
<dbReference type="InterPro" id="IPR007344">
    <property type="entry name" value="GrpB/CoaE"/>
</dbReference>
<evidence type="ECO:0000313" key="1">
    <source>
        <dbReference type="EMBL" id="HIQ77844.1"/>
    </source>
</evidence>
<dbReference type="AlphaFoldDB" id="A0A9D0ZCL6"/>
<protein>
    <submittedName>
        <fullName evidence="1">GrpB family protein</fullName>
    </submittedName>
</protein>
<sequence>MPQHVTVSDYSPEWPLEYEREAAALARVFGGNLAAIHHIGSTAVPGLAAKPIIDIMPVVYSLEAVDALKAGFEALGYEYLGEFGIPGRRYMRRGGDERTHQVHVFSVLDTANITRHLAFRDYLCAHPDVCAEYAALKRALAGKYPFDIGAYCDGKEEFVKKHEAAALAWAGGGHE</sequence>
<organism evidence="1 2">
    <name type="scientific">Candidatus Scatomorpha intestinavium</name>
    <dbReference type="NCBI Taxonomy" id="2840922"/>
    <lineage>
        <taxon>Bacteria</taxon>
        <taxon>Bacillati</taxon>
        <taxon>Bacillota</taxon>
        <taxon>Clostridia</taxon>
        <taxon>Eubacteriales</taxon>
        <taxon>Candidatus Scatomorpha</taxon>
    </lineage>
</organism>
<proteinExistence type="predicted"/>
<dbReference type="PANTHER" id="PTHR34822:SF1">
    <property type="entry name" value="GRPB FAMILY PROTEIN"/>
    <property type="match status" value="1"/>
</dbReference>
<name>A0A9D0ZCL6_9FIRM</name>
<dbReference type="Gene3D" id="3.30.460.10">
    <property type="entry name" value="Beta Polymerase, domain 2"/>
    <property type="match status" value="1"/>
</dbReference>
<reference evidence="1" key="2">
    <citation type="journal article" date="2021" name="PeerJ">
        <title>Extensive microbial diversity within the chicken gut microbiome revealed by metagenomics and culture.</title>
        <authorList>
            <person name="Gilroy R."/>
            <person name="Ravi A."/>
            <person name="Getino M."/>
            <person name="Pursley I."/>
            <person name="Horton D.L."/>
            <person name="Alikhan N.F."/>
            <person name="Baker D."/>
            <person name="Gharbi K."/>
            <person name="Hall N."/>
            <person name="Watson M."/>
            <person name="Adriaenssens E.M."/>
            <person name="Foster-Nyarko E."/>
            <person name="Jarju S."/>
            <person name="Secka A."/>
            <person name="Antonio M."/>
            <person name="Oren A."/>
            <person name="Chaudhuri R.R."/>
            <person name="La Ragione R."/>
            <person name="Hildebrand F."/>
            <person name="Pallen M.J."/>
        </authorList>
    </citation>
    <scope>NUCLEOTIDE SEQUENCE</scope>
    <source>
        <strain evidence="1">ChiBcolR7-354</strain>
    </source>
</reference>
<dbReference type="InterPro" id="IPR043519">
    <property type="entry name" value="NT_sf"/>
</dbReference>
<reference evidence="1" key="1">
    <citation type="submission" date="2020-10" db="EMBL/GenBank/DDBJ databases">
        <authorList>
            <person name="Gilroy R."/>
        </authorList>
    </citation>
    <scope>NUCLEOTIDE SEQUENCE</scope>
    <source>
        <strain evidence="1">ChiBcolR7-354</strain>
    </source>
</reference>
<gene>
    <name evidence="1" type="ORF">IAB77_01130</name>
</gene>